<dbReference type="AlphaFoldDB" id="A0A7X8TID2"/>
<evidence type="ECO:0000256" key="2">
    <source>
        <dbReference type="ARBA" id="ARBA00022898"/>
    </source>
</evidence>
<dbReference type="InterPro" id="IPR015421">
    <property type="entry name" value="PyrdxlP-dep_Trfase_major"/>
</dbReference>
<dbReference type="EMBL" id="JABAHY010000003">
    <property type="protein sequence ID" value="NLS09312.1"/>
    <property type="molecule type" value="Genomic_DNA"/>
</dbReference>
<dbReference type="Gene3D" id="3.40.640.10">
    <property type="entry name" value="Type I PLP-dependent aspartate aminotransferase-like (Major domain)"/>
    <property type="match status" value="1"/>
</dbReference>
<dbReference type="PANTHER" id="PTHR46577:SF1">
    <property type="entry name" value="HTH-TYPE TRANSCRIPTIONAL REGULATORY PROTEIN GABR"/>
    <property type="match status" value="1"/>
</dbReference>
<evidence type="ECO:0000259" key="6">
    <source>
        <dbReference type="PROSITE" id="PS50949"/>
    </source>
</evidence>
<dbReference type="Gene3D" id="1.10.10.10">
    <property type="entry name" value="Winged helix-like DNA-binding domain superfamily/Winged helix DNA-binding domain"/>
    <property type="match status" value="1"/>
</dbReference>
<name>A0A7X8TID2_9MICC</name>
<evidence type="ECO:0000256" key="4">
    <source>
        <dbReference type="ARBA" id="ARBA00023125"/>
    </source>
</evidence>
<dbReference type="GO" id="GO:0003677">
    <property type="term" value="F:DNA binding"/>
    <property type="evidence" value="ECO:0007669"/>
    <property type="project" value="UniProtKB-KW"/>
</dbReference>
<accession>A0A7X8TID2</accession>
<dbReference type="GO" id="GO:0008483">
    <property type="term" value="F:transaminase activity"/>
    <property type="evidence" value="ECO:0007669"/>
    <property type="project" value="UniProtKB-KW"/>
</dbReference>
<evidence type="ECO:0000256" key="5">
    <source>
        <dbReference type="ARBA" id="ARBA00023163"/>
    </source>
</evidence>
<dbReference type="SUPFAM" id="SSF53383">
    <property type="entry name" value="PLP-dependent transferases"/>
    <property type="match status" value="1"/>
</dbReference>
<feature type="domain" description="HTH gntR-type" evidence="6">
    <location>
        <begin position="1"/>
        <end position="69"/>
    </location>
</feature>
<keyword evidence="7" id="KW-0808">Transferase</keyword>
<dbReference type="SMART" id="SM00345">
    <property type="entry name" value="HTH_GNTR"/>
    <property type="match status" value="1"/>
</dbReference>
<comment type="similarity">
    <text evidence="1">In the C-terminal section; belongs to the class-I pyridoxal-phosphate-dependent aminotransferase family.</text>
</comment>
<dbReference type="GO" id="GO:0030170">
    <property type="term" value="F:pyridoxal phosphate binding"/>
    <property type="evidence" value="ECO:0007669"/>
    <property type="project" value="InterPro"/>
</dbReference>
<keyword evidence="2" id="KW-0663">Pyridoxal phosphate</keyword>
<gene>
    <name evidence="7" type="ORF">HGQ17_04680</name>
</gene>
<dbReference type="CDD" id="cd07377">
    <property type="entry name" value="WHTH_GntR"/>
    <property type="match status" value="1"/>
</dbReference>
<protein>
    <submittedName>
        <fullName evidence="7">PLP-dependent aminotransferase family protein</fullName>
    </submittedName>
</protein>
<dbReference type="Pfam" id="PF00155">
    <property type="entry name" value="Aminotran_1_2"/>
    <property type="match status" value="1"/>
</dbReference>
<dbReference type="Gene3D" id="3.90.1150.10">
    <property type="entry name" value="Aspartate Aminotransferase, domain 1"/>
    <property type="match status" value="1"/>
</dbReference>
<dbReference type="InterPro" id="IPR000524">
    <property type="entry name" value="Tscrpt_reg_HTH_GntR"/>
</dbReference>
<evidence type="ECO:0000313" key="8">
    <source>
        <dbReference type="Proteomes" id="UP000523139"/>
    </source>
</evidence>
<comment type="caution">
    <text evidence="7">The sequence shown here is derived from an EMBL/GenBank/DDBJ whole genome shotgun (WGS) entry which is preliminary data.</text>
</comment>
<dbReference type="CDD" id="cd00609">
    <property type="entry name" value="AAT_like"/>
    <property type="match status" value="1"/>
</dbReference>
<dbReference type="Proteomes" id="UP000523139">
    <property type="component" value="Unassembled WGS sequence"/>
</dbReference>
<dbReference type="SUPFAM" id="SSF46785">
    <property type="entry name" value="Winged helix' DNA-binding domain"/>
    <property type="match status" value="1"/>
</dbReference>
<organism evidence="7 8">
    <name type="scientific">Nesterenkonia sedimenti</name>
    <dbReference type="NCBI Taxonomy" id="1463632"/>
    <lineage>
        <taxon>Bacteria</taxon>
        <taxon>Bacillati</taxon>
        <taxon>Actinomycetota</taxon>
        <taxon>Actinomycetes</taxon>
        <taxon>Micrococcales</taxon>
        <taxon>Micrococcaceae</taxon>
        <taxon>Nesterenkonia</taxon>
    </lineage>
</organism>
<dbReference type="InterPro" id="IPR015422">
    <property type="entry name" value="PyrdxlP-dep_Trfase_small"/>
</dbReference>
<dbReference type="PROSITE" id="PS50949">
    <property type="entry name" value="HTH_GNTR"/>
    <property type="match status" value="1"/>
</dbReference>
<dbReference type="Pfam" id="PF00392">
    <property type="entry name" value="GntR"/>
    <property type="match status" value="1"/>
</dbReference>
<evidence type="ECO:0000313" key="7">
    <source>
        <dbReference type="EMBL" id="NLS09312.1"/>
    </source>
</evidence>
<dbReference type="PANTHER" id="PTHR46577">
    <property type="entry name" value="HTH-TYPE TRANSCRIPTIONAL REGULATORY PROTEIN GABR"/>
    <property type="match status" value="1"/>
</dbReference>
<sequence>MQQDSSQRIVQGLSSWIDSAAPGAKLPSTRQLVQDYSASPVTVQKALRQLAVQGLVESRPGVGSFVRSLRPVRAHDYSWQTGALGAGRSRSLHMAAALRQPRPGTFDLSSGFPDSQLLPERLLRSAFNRARNRAFLNSPSPAGSPALRAWFAAELAESMSTRLSAPTADDVVIFPGSQGGLSAAFRSLIGPGEPLIMESPTYWGAILAAAQANVEIVPIPSSAQGPDPSDLERAFAQTGARVFYAQPNYANPTGAQWSPELGHEILETVRRHKAFLIEDDWAHDFAIDSAPQPLAAQDEAGHVIYLRSLTKSVSSSVRVAGVVARGPVRDRLLHATQSESIYVSELLQAAALDVVNQPAWKTHLKNVNEQLASRRDLLLGSLAEYAPQLHIETRPRGGLNLWARLPEGAELSGFIREAELAGVSVVPGDELFPAEPVAPFIRMTYAGRDPGSYPEAAKILGRLLG</sequence>
<dbReference type="GO" id="GO:0003700">
    <property type="term" value="F:DNA-binding transcription factor activity"/>
    <property type="evidence" value="ECO:0007669"/>
    <property type="project" value="InterPro"/>
</dbReference>
<keyword evidence="3" id="KW-0805">Transcription regulation</keyword>
<evidence type="ECO:0000256" key="3">
    <source>
        <dbReference type="ARBA" id="ARBA00023015"/>
    </source>
</evidence>
<proteinExistence type="inferred from homology"/>
<evidence type="ECO:0000256" key="1">
    <source>
        <dbReference type="ARBA" id="ARBA00005384"/>
    </source>
</evidence>
<dbReference type="InterPro" id="IPR036388">
    <property type="entry name" value="WH-like_DNA-bd_sf"/>
</dbReference>
<dbReference type="InterPro" id="IPR051446">
    <property type="entry name" value="HTH_trans_reg/aminotransferase"/>
</dbReference>
<reference evidence="7 8" key="1">
    <citation type="submission" date="2020-04" db="EMBL/GenBank/DDBJ databases">
        <title>Nesterenkonia sp. nov., isolated from marine sediment.</title>
        <authorList>
            <person name="Zhang G."/>
        </authorList>
    </citation>
    <scope>NUCLEOTIDE SEQUENCE [LARGE SCALE GENOMIC DNA]</scope>
    <source>
        <strain evidence="7 8">MY13</strain>
    </source>
</reference>
<keyword evidence="8" id="KW-1185">Reference proteome</keyword>
<dbReference type="InterPro" id="IPR015424">
    <property type="entry name" value="PyrdxlP-dep_Trfase"/>
</dbReference>
<dbReference type="InterPro" id="IPR004839">
    <property type="entry name" value="Aminotransferase_I/II_large"/>
</dbReference>
<keyword evidence="7" id="KW-0032">Aminotransferase</keyword>
<dbReference type="RefSeq" id="WP_168886818.1">
    <property type="nucleotide sequence ID" value="NZ_JABAHY010000003.1"/>
</dbReference>
<dbReference type="InterPro" id="IPR036390">
    <property type="entry name" value="WH_DNA-bd_sf"/>
</dbReference>
<keyword evidence="4" id="KW-0238">DNA-binding</keyword>
<keyword evidence="5" id="KW-0804">Transcription</keyword>